<evidence type="ECO:0000256" key="1">
    <source>
        <dbReference type="SAM" id="MobiDB-lite"/>
    </source>
</evidence>
<feature type="compositionally biased region" description="Gly residues" evidence="1">
    <location>
        <begin position="410"/>
        <end position="419"/>
    </location>
</feature>
<dbReference type="Proteomes" id="UP000265515">
    <property type="component" value="Unassembled WGS sequence"/>
</dbReference>
<feature type="region of interest" description="Disordered" evidence="1">
    <location>
        <begin position="141"/>
        <end position="259"/>
    </location>
</feature>
<protein>
    <submittedName>
        <fullName evidence="3">Uncharacterized protein</fullName>
    </submittedName>
</protein>
<dbReference type="AlphaFoldDB" id="A0A388K7F4"/>
<feature type="compositionally biased region" description="Low complexity" evidence="1">
    <location>
        <begin position="237"/>
        <end position="255"/>
    </location>
</feature>
<keyword evidence="4" id="KW-1185">Reference proteome</keyword>
<keyword evidence="2" id="KW-0472">Membrane</keyword>
<organism evidence="3 4">
    <name type="scientific">Chara braunii</name>
    <name type="common">Braun's stonewort</name>
    <dbReference type="NCBI Taxonomy" id="69332"/>
    <lineage>
        <taxon>Eukaryota</taxon>
        <taxon>Viridiplantae</taxon>
        <taxon>Streptophyta</taxon>
        <taxon>Charophyceae</taxon>
        <taxon>Charales</taxon>
        <taxon>Characeae</taxon>
        <taxon>Chara</taxon>
    </lineage>
</organism>
<reference evidence="3 4" key="1">
    <citation type="journal article" date="2018" name="Cell">
        <title>The Chara Genome: Secondary Complexity and Implications for Plant Terrestrialization.</title>
        <authorList>
            <person name="Nishiyama T."/>
            <person name="Sakayama H."/>
            <person name="Vries J.D."/>
            <person name="Buschmann H."/>
            <person name="Saint-Marcoux D."/>
            <person name="Ullrich K.K."/>
            <person name="Haas F.B."/>
            <person name="Vanderstraeten L."/>
            <person name="Becker D."/>
            <person name="Lang D."/>
            <person name="Vosolsobe S."/>
            <person name="Rombauts S."/>
            <person name="Wilhelmsson P.K.I."/>
            <person name="Janitza P."/>
            <person name="Kern R."/>
            <person name="Heyl A."/>
            <person name="Rumpler F."/>
            <person name="Villalobos L.I.A.C."/>
            <person name="Clay J.M."/>
            <person name="Skokan R."/>
            <person name="Toyoda A."/>
            <person name="Suzuki Y."/>
            <person name="Kagoshima H."/>
            <person name="Schijlen E."/>
            <person name="Tajeshwar N."/>
            <person name="Catarino B."/>
            <person name="Hetherington A.J."/>
            <person name="Saltykova A."/>
            <person name="Bonnot C."/>
            <person name="Breuninger H."/>
            <person name="Symeonidi A."/>
            <person name="Radhakrishnan G.V."/>
            <person name="Van Nieuwerburgh F."/>
            <person name="Deforce D."/>
            <person name="Chang C."/>
            <person name="Karol K.G."/>
            <person name="Hedrich R."/>
            <person name="Ulvskov P."/>
            <person name="Glockner G."/>
            <person name="Delwiche C.F."/>
            <person name="Petrasek J."/>
            <person name="Van de Peer Y."/>
            <person name="Friml J."/>
            <person name="Beilby M."/>
            <person name="Dolan L."/>
            <person name="Kohara Y."/>
            <person name="Sugano S."/>
            <person name="Fujiyama A."/>
            <person name="Delaux P.-M."/>
            <person name="Quint M."/>
            <person name="TheiBen G."/>
            <person name="Hagemann M."/>
            <person name="Harholt J."/>
            <person name="Dunand C."/>
            <person name="Zachgo S."/>
            <person name="Langdale J."/>
            <person name="Maumus F."/>
            <person name="Straeten D.V.D."/>
            <person name="Gould S.B."/>
            <person name="Rensing S.A."/>
        </authorList>
    </citation>
    <scope>NUCLEOTIDE SEQUENCE [LARGE SCALE GENOMIC DNA]</scope>
    <source>
        <strain evidence="3 4">S276</strain>
    </source>
</reference>
<evidence type="ECO:0000313" key="4">
    <source>
        <dbReference type="Proteomes" id="UP000265515"/>
    </source>
</evidence>
<gene>
    <name evidence="3" type="ORF">CBR_g54940</name>
</gene>
<sequence>MCGGSSANQGVHTAAHTGVHTAAHTVTMSSSPSSSRFGDGDREAGGRAVSLDRRAGIKNLMRKSFKMDNLTALLRSNIARCRKLDSIRVPVPLPCAVFVMAAVLLLAILTTADAWALQPYLIPSNSISGPGKVVRRSDLAFSDSPGKQSAHCNSSSCSRSSPSTSSPPSPAMSALSSSSSSPGKEDDRAISERGMVNRSSGRGGKTISSRIGEMNSTLPSSSFPDGNTVRFPPSPSASPFSSLSSPSSPSLSPSSDRQPVGHIAITGKLLQNRLSGLCIQPSRLAANPKKDKGLPPRQRRFKKIMNANAVGLLEQVPCDGDDAQLWSSAYKTGPICAQSRGGVCIAMMAGQGQERREGGEGRRTKTAMVAGPSTNQRWSHVLTSDYYGDGGWLYLEVDAEGEDEERTARTGGGGGGGSSHGLENQEEQEADKIRRRLCLGSQRTVGSWETVLSSCDPEDDTVAAEIPQKESDDLSVKAPNDYSTPSASRDAVMWRYLMRLPKQ</sequence>
<evidence type="ECO:0000313" key="3">
    <source>
        <dbReference type="EMBL" id="GBG65961.1"/>
    </source>
</evidence>
<name>A0A388K7F4_CHABU</name>
<dbReference type="EMBL" id="BFEA01000068">
    <property type="protein sequence ID" value="GBG65961.1"/>
    <property type="molecule type" value="Genomic_DNA"/>
</dbReference>
<proteinExistence type="predicted"/>
<feature type="region of interest" description="Disordered" evidence="1">
    <location>
        <begin position="401"/>
        <end position="429"/>
    </location>
</feature>
<feature type="compositionally biased region" description="Low complexity" evidence="1">
    <location>
        <begin position="171"/>
        <end position="182"/>
    </location>
</feature>
<keyword evidence="2" id="KW-1133">Transmembrane helix</keyword>
<evidence type="ECO:0000256" key="2">
    <source>
        <dbReference type="SAM" id="Phobius"/>
    </source>
</evidence>
<keyword evidence="2" id="KW-0812">Transmembrane</keyword>
<feature type="compositionally biased region" description="Low complexity" evidence="1">
    <location>
        <begin position="25"/>
        <end position="35"/>
    </location>
</feature>
<feature type="compositionally biased region" description="Polar residues" evidence="1">
    <location>
        <begin position="206"/>
        <end position="225"/>
    </location>
</feature>
<comment type="caution">
    <text evidence="3">The sequence shown here is derived from an EMBL/GenBank/DDBJ whole genome shotgun (WGS) entry which is preliminary data.</text>
</comment>
<feature type="region of interest" description="Disordered" evidence="1">
    <location>
        <begin position="25"/>
        <end position="46"/>
    </location>
</feature>
<feature type="compositionally biased region" description="Low complexity" evidence="1">
    <location>
        <begin position="154"/>
        <end position="164"/>
    </location>
</feature>
<feature type="region of interest" description="Disordered" evidence="1">
    <location>
        <begin position="452"/>
        <end position="487"/>
    </location>
</feature>
<dbReference type="Gramene" id="GBG65961">
    <property type="protein sequence ID" value="GBG65961"/>
    <property type="gene ID" value="CBR_g54940"/>
</dbReference>
<feature type="transmembrane region" description="Helical" evidence="2">
    <location>
        <begin position="91"/>
        <end position="117"/>
    </location>
</feature>
<accession>A0A388K7F4</accession>